<dbReference type="Proteomes" id="UP000660745">
    <property type="component" value="Unassembled WGS sequence"/>
</dbReference>
<dbReference type="Gene3D" id="1.10.10.10">
    <property type="entry name" value="Winged helix-like DNA-binding domain superfamily/Winged helix DNA-binding domain"/>
    <property type="match status" value="1"/>
</dbReference>
<dbReference type="RefSeq" id="WP_189139643.1">
    <property type="nucleotide sequence ID" value="NZ_BMNK01000005.1"/>
</dbReference>
<reference evidence="2" key="2">
    <citation type="submission" date="2020-09" db="EMBL/GenBank/DDBJ databases">
        <authorList>
            <person name="Sun Q."/>
            <person name="Zhou Y."/>
        </authorList>
    </citation>
    <scope>NUCLEOTIDE SEQUENCE</scope>
    <source>
        <strain evidence="2">CGMCC 4.7430</strain>
    </source>
</reference>
<evidence type="ECO:0000256" key="1">
    <source>
        <dbReference type="SAM" id="MobiDB-lite"/>
    </source>
</evidence>
<dbReference type="InterPro" id="IPR036390">
    <property type="entry name" value="WH_DNA-bd_sf"/>
</dbReference>
<dbReference type="InterPro" id="IPR011991">
    <property type="entry name" value="ArsR-like_HTH"/>
</dbReference>
<accession>A0A918A4L4</accession>
<sequence length="248" mass="26427">MAQDDVSPIEAVAALSDDLRRRMYDFIRRSGRPVTRDEAAQCVGISRKLAAFHLDKLVDVGLLSAGYAQPAGLRRVGRAPKVYEPTDLHVQVSIPPREHGLLADILLRAVRAQSPAESARDAALRVAAERGRDLGRAERDQLKPGRLGAERALTCAGHLLERHGFEPERATSTLMRLQNCPFHPMAARDPGLVCAINQAFLAGVLDGLGATTLDATLAPRPGACCVELGTAGPQPAEHPGGAQESSTA</sequence>
<dbReference type="InterPro" id="IPR036388">
    <property type="entry name" value="WH-like_DNA-bd_sf"/>
</dbReference>
<feature type="region of interest" description="Disordered" evidence="1">
    <location>
        <begin position="229"/>
        <end position="248"/>
    </location>
</feature>
<comment type="caution">
    <text evidence="2">The sequence shown here is derived from an EMBL/GenBank/DDBJ whole genome shotgun (WGS) entry which is preliminary data.</text>
</comment>
<dbReference type="Pfam" id="PF12840">
    <property type="entry name" value="HTH_20"/>
    <property type="match status" value="1"/>
</dbReference>
<proteinExistence type="predicted"/>
<dbReference type="AlphaFoldDB" id="A0A918A4L4"/>
<evidence type="ECO:0000313" key="2">
    <source>
        <dbReference type="EMBL" id="GGP07339.1"/>
    </source>
</evidence>
<organism evidence="2 3">
    <name type="scientific">Nonomuraea glycinis</name>
    <dbReference type="NCBI Taxonomy" id="2047744"/>
    <lineage>
        <taxon>Bacteria</taxon>
        <taxon>Bacillati</taxon>
        <taxon>Actinomycetota</taxon>
        <taxon>Actinomycetes</taxon>
        <taxon>Streptosporangiales</taxon>
        <taxon>Streptosporangiaceae</taxon>
        <taxon>Nonomuraea</taxon>
    </lineage>
</organism>
<keyword evidence="3" id="KW-1185">Reference proteome</keyword>
<gene>
    <name evidence="2" type="ORF">GCM10012278_34710</name>
</gene>
<dbReference type="CDD" id="cd00090">
    <property type="entry name" value="HTH_ARSR"/>
    <property type="match status" value="1"/>
</dbReference>
<reference evidence="2" key="1">
    <citation type="journal article" date="2014" name="Int. J. Syst. Evol. Microbiol.">
        <title>Complete genome sequence of Corynebacterium casei LMG S-19264T (=DSM 44701T), isolated from a smear-ripened cheese.</title>
        <authorList>
            <consortium name="US DOE Joint Genome Institute (JGI-PGF)"/>
            <person name="Walter F."/>
            <person name="Albersmeier A."/>
            <person name="Kalinowski J."/>
            <person name="Ruckert C."/>
        </authorList>
    </citation>
    <scope>NUCLEOTIDE SEQUENCE</scope>
    <source>
        <strain evidence="2">CGMCC 4.7430</strain>
    </source>
</reference>
<dbReference type="SUPFAM" id="SSF46785">
    <property type="entry name" value="Winged helix' DNA-binding domain"/>
    <property type="match status" value="1"/>
</dbReference>
<evidence type="ECO:0000313" key="3">
    <source>
        <dbReference type="Proteomes" id="UP000660745"/>
    </source>
</evidence>
<dbReference type="EMBL" id="BMNK01000005">
    <property type="protein sequence ID" value="GGP07339.1"/>
    <property type="molecule type" value="Genomic_DNA"/>
</dbReference>
<name>A0A918A4L4_9ACTN</name>
<protein>
    <submittedName>
        <fullName evidence="2">ArsR family transcriptional regulator</fullName>
    </submittedName>
</protein>